<comment type="caution">
    <text evidence="5">The sequence shown here is derived from an EMBL/GenBank/DDBJ whole genome shotgun (WGS) entry which is preliminary data.</text>
</comment>
<evidence type="ECO:0000313" key="5">
    <source>
        <dbReference type="EMBL" id="MFD1178679.1"/>
    </source>
</evidence>
<accession>A0ABW3S2A0</accession>
<dbReference type="CDD" id="cd02869">
    <property type="entry name" value="PseudoU_synth_RluA_like"/>
    <property type="match status" value="1"/>
</dbReference>
<evidence type="ECO:0000256" key="3">
    <source>
        <dbReference type="RuleBase" id="RU362028"/>
    </source>
</evidence>
<dbReference type="InterPro" id="IPR050188">
    <property type="entry name" value="RluA_PseudoU_synthase"/>
</dbReference>
<comment type="catalytic activity">
    <reaction evidence="1 3">
        <text>a uridine in RNA = a pseudouridine in RNA</text>
        <dbReference type="Rhea" id="RHEA:48348"/>
        <dbReference type="Rhea" id="RHEA-COMP:12068"/>
        <dbReference type="Rhea" id="RHEA-COMP:12069"/>
        <dbReference type="ChEBI" id="CHEBI:65314"/>
        <dbReference type="ChEBI" id="CHEBI:65315"/>
    </reaction>
</comment>
<reference evidence="6" key="1">
    <citation type="journal article" date="2019" name="Int. J. Syst. Evol. Microbiol.">
        <title>The Global Catalogue of Microorganisms (GCM) 10K type strain sequencing project: providing services to taxonomists for standard genome sequencing and annotation.</title>
        <authorList>
            <consortium name="The Broad Institute Genomics Platform"/>
            <consortium name="The Broad Institute Genome Sequencing Center for Infectious Disease"/>
            <person name="Wu L."/>
            <person name="Ma J."/>
        </authorList>
    </citation>
    <scope>NUCLEOTIDE SEQUENCE [LARGE SCALE GENOMIC DNA]</scope>
    <source>
        <strain evidence="6">CCUG 59189</strain>
    </source>
</reference>
<gene>
    <name evidence="5" type="ORF">ACFQ3W_20595</name>
</gene>
<dbReference type="Gene3D" id="3.30.2350.10">
    <property type="entry name" value="Pseudouridine synthase"/>
    <property type="match status" value="1"/>
</dbReference>
<comment type="similarity">
    <text evidence="2 3">Belongs to the pseudouridine synthase RluA family.</text>
</comment>
<evidence type="ECO:0000256" key="1">
    <source>
        <dbReference type="ARBA" id="ARBA00000073"/>
    </source>
</evidence>
<organism evidence="5 6">
    <name type="scientific">Paenibacillus puldeungensis</name>
    <dbReference type="NCBI Taxonomy" id="696536"/>
    <lineage>
        <taxon>Bacteria</taxon>
        <taxon>Bacillati</taxon>
        <taxon>Bacillota</taxon>
        <taxon>Bacilli</taxon>
        <taxon>Bacillales</taxon>
        <taxon>Paenibacillaceae</taxon>
        <taxon>Paenibacillus</taxon>
    </lineage>
</organism>
<dbReference type="InterPro" id="IPR020103">
    <property type="entry name" value="PsdUridine_synth_cat_dom_sf"/>
</dbReference>
<dbReference type="GO" id="GO:0016853">
    <property type="term" value="F:isomerase activity"/>
    <property type="evidence" value="ECO:0007669"/>
    <property type="project" value="UniProtKB-KW"/>
</dbReference>
<keyword evidence="3 5" id="KW-0413">Isomerase</keyword>
<evidence type="ECO:0000256" key="2">
    <source>
        <dbReference type="ARBA" id="ARBA00010876"/>
    </source>
</evidence>
<sequence length="286" mass="31895">MPGKLKTAEGEERLSAALAWLETSLGAPSKLIRKLQAEDGIKLAGDRLRLRIFPPRVSQYTPYWHELTVLYEDEFCLVVHKPAGVKVHPDGAGQEATLVNMVAALYAERGEQAAPGHIHRLDEYTSGPVLFAKNEYAQLKLDEAMSRKSIGRTYIAFVHGIVSRDLKVIDKPIGRDRHHSQRRRVSPTGKPAITRVELLETYPAASLVRLTLETGRTHQIRVHLADAGHPLIGDKLYGGKTDELPFQALHGERLIFPHPLMGDDIQVDDPTPPVWDRLKKRLAGLS</sequence>
<name>A0ABW3S2A0_9BACL</name>
<comment type="function">
    <text evidence="3">Responsible for synthesis of pseudouridine from uracil.</text>
</comment>
<dbReference type="NCBIfam" id="TIGR00005">
    <property type="entry name" value="rluA_subfam"/>
    <property type="match status" value="1"/>
</dbReference>
<evidence type="ECO:0000313" key="6">
    <source>
        <dbReference type="Proteomes" id="UP001597262"/>
    </source>
</evidence>
<keyword evidence="6" id="KW-1185">Reference proteome</keyword>
<dbReference type="EMBL" id="JBHTLM010000019">
    <property type="protein sequence ID" value="MFD1178679.1"/>
    <property type="molecule type" value="Genomic_DNA"/>
</dbReference>
<dbReference type="PANTHER" id="PTHR21600:SF87">
    <property type="entry name" value="RNA PSEUDOURIDYLATE SYNTHASE DOMAIN-CONTAINING PROTEIN 1"/>
    <property type="match status" value="1"/>
</dbReference>
<proteinExistence type="inferred from homology"/>
<feature type="domain" description="Pseudouridine synthase RsuA/RluA-like" evidence="4">
    <location>
        <begin position="77"/>
        <end position="225"/>
    </location>
</feature>
<dbReference type="InterPro" id="IPR006225">
    <property type="entry name" value="PsdUridine_synth_RluC/D"/>
</dbReference>
<dbReference type="PANTHER" id="PTHR21600">
    <property type="entry name" value="MITOCHONDRIAL RNA PSEUDOURIDINE SYNTHASE"/>
    <property type="match status" value="1"/>
</dbReference>
<dbReference type="EC" id="5.4.99.-" evidence="3"/>
<evidence type="ECO:0000259" key="4">
    <source>
        <dbReference type="Pfam" id="PF00849"/>
    </source>
</evidence>
<protein>
    <recommendedName>
        <fullName evidence="3">Pseudouridine synthase</fullName>
        <ecNumber evidence="3">5.4.99.-</ecNumber>
    </recommendedName>
</protein>
<dbReference type="Pfam" id="PF00849">
    <property type="entry name" value="PseudoU_synth_2"/>
    <property type="match status" value="1"/>
</dbReference>
<dbReference type="Proteomes" id="UP001597262">
    <property type="component" value="Unassembled WGS sequence"/>
</dbReference>
<dbReference type="SUPFAM" id="SSF55120">
    <property type="entry name" value="Pseudouridine synthase"/>
    <property type="match status" value="1"/>
</dbReference>
<dbReference type="InterPro" id="IPR006145">
    <property type="entry name" value="PsdUridine_synth_RsuA/RluA"/>
</dbReference>